<keyword evidence="2" id="KW-1185">Reference proteome</keyword>
<dbReference type="HOGENOM" id="CLU_2784254_0_0_2"/>
<dbReference type="Proteomes" id="UP000027093">
    <property type="component" value="Chromosome"/>
</dbReference>
<dbReference type="RefSeq" id="WP_075055462.1">
    <property type="nucleotide sequence ID" value="NZ_CP007536.1"/>
</dbReference>
<proteinExistence type="predicted"/>
<dbReference type="GeneID" id="74947741"/>
<dbReference type="AlphaFoldDB" id="A0A060HTI6"/>
<gene>
    <name evidence="1" type="ORF">NVIE_025070</name>
</gene>
<sequence>MILSGARGELLSVDTKSKTVRILRRSIEEDYECEANVNLGKLGSLIGKRVDLELRDFLVIGVTHHTED</sequence>
<dbReference type="EMBL" id="CP007536">
    <property type="protein sequence ID" value="AIC16776.1"/>
    <property type="molecule type" value="Genomic_DNA"/>
</dbReference>
<name>A0A060HTI6_9ARCH</name>
<dbReference type="KEGG" id="nvn:NVIE_025070"/>
<evidence type="ECO:0000313" key="2">
    <source>
        <dbReference type="Proteomes" id="UP000027093"/>
    </source>
</evidence>
<organism evidence="1 2">
    <name type="scientific">Nitrososphaera viennensis EN76</name>
    <dbReference type="NCBI Taxonomy" id="926571"/>
    <lineage>
        <taxon>Archaea</taxon>
        <taxon>Nitrososphaerota</taxon>
        <taxon>Nitrososphaeria</taxon>
        <taxon>Nitrososphaerales</taxon>
        <taxon>Nitrososphaeraceae</taxon>
        <taxon>Nitrososphaera</taxon>
    </lineage>
</organism>
<evidence type="ECO:0000313" key="1">
    <source>
        <dbReference type="EMBL" id="AIC16776.1"/>
    </source>
</evidence>
<accession>A0A060HTI6</accession>
<protein>
    <submittedName>
        <fullName evidence="1">Uncharacterized protein</fullName>
    </submittedName>
</protein>
<reference evidence="1 2" key="1">
    <citation type="journal article" date="2014" name="Int. J. Syst. Evol. Microbiol.">
        <title>Nitrososphaera viennensis gen. nov., sp. nov., an aerobic and mesophilic, ammonia-oxidizing archaeon from soil and a member of the archaeal phylum Thaumarchaeota.</title>
        <authorList>
            <person name="Stieglmeier M."/>
            <person name="Klingl A."/>
            <person name="Alves R.J."/>
            <person name="Rittmann S.K."/>
            <person name="Melcher M."/>
            <person name="Leisch N."/>
            <person name="Schleper C."/>
        </authorList>
    </citation>
    <scope>NUCLEOTIDE SEQUENCE [LARGE SCALE GENOMIC DNA]</scope>
    <source>
        <strain evidence="1">EN76</strain>
    </source>
</reference>